<evidence type="ECO:0000313" key="3">
    <source>
        <dbReference type="EMBL" id="RJK96361.1"/>
    </source>
</evidence>
<protein>
    <submittedName>
        <fullName evidence="3">SIS domain-containing protein</fullName>
    </submittedName>
</protein>
<dbReference type="InterPro" id="IPR035490">
    <property type="entry name" value="GlmS/FrlB_SIS"/>
</dbReference>
<dbReference type="Proteomes" id="UP000265614">
    <property type="component" value="Unassembled WGS sequence"/>
</dbReference>
<keyword evidence="1" id="KW-0677">Repeat</keyword>
<keyword evidence="4" id="KW-1185">Reference proteome</keyword>
<organism evidence="3 4">
    <name type="scientific">Vallicoccus soli</name>
    <dbReference type="NCBI Taxonomy" id="2339232"/>
    <lineage>
        <taxon>Bacteria</taxon>
        <taxon>Bacillati</taxon>
        <taxon>Actinomycetota</taxon>
        <taxon>Actinomycetes</taxon>
        <taxon>Motilibacterales</taxon>
        <taxon>Vallicoccaceae</taxon>
        <taxon>Vallicoccus</taxon>
    </lineage>
</organism>
<dbReference type="GO" id="GO:1901135">
    <property type="term" value="P:carbohydrate derivative metabolic process"/>
    <property type="evidence" value="ECO:0007669"/>
    <property type="project" value="InterPro"/>
</dbReference>
<dbReference type="OrthoDB" id="9761808at2"/>
<comment type="caution">
    <text evidence="3">The sequence shown here is derived from an EMBL/GenBank/DDBJ whole genome shotgun (WGS) entry which is preliminary data.</text>
</comment>
<dbReference type="CDD" id="cd05008">
    <property type="entry name" value="SIS_GlmS_GlmD_1"/>
    <property type="match status" value="1"/>
</dbReference>
<gene>
    <name evidence="3" type="ORF">D5H78_08975</name>
</gene>
<dbReference type="PROSITE" id="PS51464">
    <property type="entry name" value="SIS"/>
    <property type="match status" value="2"/>
</dbReference>
<dbReference type="PANTHER" id="PTHR10937:SF8">
    <property type="entry name" value="AMINOTRANSFERASE-RELATED"/>
    <property type="match status" value="1"/>
</dbReference>
<evidence type="ECO:0000259" key="2">
    <source>
        <dbReference type="PROSITE" id="PS51464"/>
    </source>
</evidence>
<dbReference type="PANTHER" id="PTHR10937">
    <property type="entry name" value="GLUCOSAMINE--FRUCTOSE-6-PHOSPHATE AMINOTRANSFERASE, ISOMERIZING"/>
    <property type="match status" value="1"/>
</dbReference>
<dbReference type="InterPro" id="IPR046348">
    <property type="entry name" value="SIS_dom_sf"/>
</dbReference>
<name>A0A3A3YZV9_9ACTN</name>
<dbReference type="Pfam" id="PF01380">
    <property type="entry name" value="SIS"/>
    <property type="match status" value="1"/>
</dbReference>
<dbReference type="Gene3D" id="3.40.50.10490">
    <property type="entry name" value="Glucose-6-phosphate isomerase like protein, domain 1"/>
    <property type="match status" value="2"/>
</dbReference>
<feature type="domain" description="SIS" evidence="2">
    <location>
        <begin position="188"/>
        <end position="329"/>
    </location>
</feature>
<accession>A0A3A3YZV9</accession>
<evidence type="ECO:0000313" key="4">
    <source>
        <dbReference type="Proteomes" id="UP000265614"/>
    </source>
</evidence>
<dbReference type="InterPro" id="IPR001347">
    <property type="entry name" value="SIS_dom"/>
</dbReference>
<dbReference type="GO" id="GO:0097367">
    <property type="term" value="F:carbohydrate derivative binding"/>
    <property type="evidence" value="ECO:0007669"/>
    <property type="project" value="InterPro"/>
</dbReference>
<reference evidence="3 4" key="1">
    <citation type="submission" date="2018-09" db="EMBL/GenBank/DDBJ databases">
        <title>YIM 75000 draft genome.</title>
        <authorList>
            <person name="Tang S."/>
            <person name="Feng Y."/>
        </authorList>
    </citation>
    <scope>NUCLEOTIDE SEQUENCE [LARGE SCALE GENOMIC DNA]</scope>
    <source>
        <strain evidence="3 4">YIM 75000</strain>
    </source>
</reference>
<dbReference type="SUPFAM" id="SSF53697">
    <property type="entry name" value="SIS domain"/>
    <property type="match status" value="1"/>
</dbReference>
<dbReference type="EMBL" id="QZEZ01000003">
    <property type="protein sequence ID" value="RJK96361.1"/>
    <property type="molecule type" value="Genomic_DNA"/>
</dbReference>
<sequence>MAREIAEQPEAVARTLDALLPLVPELAALARPRRRVLLAGRGTSDNAAVYGRYVCEALAGVPAALAAPSVATHYGARLDLSDTLVVSLSQSGSTGEIVETQRWARDCGAATLAVTNTAGSPLTEEADLAFVTEAGPERAVPATKTFTTALVAVGLLLPALTGREPEGLRALPDAVAEAVGRGGAAERAASVLAARRGGTVVTGRGLTFPVALETGLKLEETCLRPVRGLSYADLQHGPRAVLDGTTAVVVVAPTEGPVLPDLTAFTASLPATGAAVVGLGGDEALGAHCDPWVRGPVLGEALSAVTTAVLGQLVAERLAAELGLDPDAPRGLRKVTQTEARTA</sequence>
<dbReference type="CDD" id="cd05009">
    <property type="entry name" value="SIS_GlmS_GlmD_2"/>
    <property type="match status" value="1"/>
</dbReference>
<feature type="domain" description="SIS" evidence="2">
    <location>
        <begin position="22"/>
        <end position="165"/>
    </location>
</feature>
<evidence type="ECO:0000256" key="1">
    <source>
        <dbReference type="ARBA" id="ARBA00022737"/>
    </source>
</evidence>
<dbReference type="AlphaFoldDB" id="A0A3A3YZV9"/>
<dbReference type="InterPro" id="IPR035466">
    <property type="entry name" value="GlmS/AgaS_SIS"/>
</dbReference>
<proteinExistence type="predicted"/>